<feature type="transmembrane region" description="Helical" evidence="7">
    <location>
        <begin position="765"/>
        <end position="792"/>
    </location>
</feature>
<comment type="subcellular location">
    <subcellularLocation>
        <location evidence="1">Cell membrane</location>
        <topology evidence="1">Multi-pass membrane protein</topology>
    </subcellularLocation>
</comment>
<keyword evidence="5 7" id="KW-0472">Membrane</keyword>
<evidence type="ECO:0000256" key="6">
    <source>
        <dbReference type="ARBA" id="ARBA00038076"/>
    </source>
</evidence>
<sequence>MIRAALKSLLGRKLRLLMSTFAIVLGVAFVTGSLVFSDTLGRSFTALFASTVGDVVVRPVGGTTTQGAPSTQTLSAALVDELADVPGAARADGNVTAVGVFVVDIDGKIVGGLGPPALGGNWNDAPAGHGLTGLAVQEGREPRRSGEVVLDERTAERAGYDVGDRVPFVTSTERLNLDAELVGIAEFAEGGSLNGATLAQFDTATAQELFLEGRDVYNDVWVTAEDGVSQEELAERVRAVLPEGVEAVTGDDAADEAASDLLEAVSFLTTFLLIFAGISLVVGSFLIVNTFSILVAQRSRELALLRALGASKRQVTWSVQLEALVLGLVGSSVGLGLGVLLAQGIRAVTSSFGLDLTGQGLVFEPRTVVAAYAVGVLVTMAAAWLPARRTARIAPVQALRDDVALPEGSLRRRLWAGLVLAVAGLAALAAGLFADVPRAGWWVGLGVLAVLLGVAAASPVLSRPFLGAARAAYARVFGAVGNLAGQNSLRNPRRTTATASALMIGLTLACTMAIVGDSAKATVDESVAESFVGDYVVSSAFGGEFSPAIAERMAEVDGVAAVLRERFAFGERDGDDQGISATDPDAVDDLGLTLVEGSADPLRDETVVVEESWAEDEGVAVGDTVTLDLPTGEARWEVVGLFEDNPIVFFPLLTTVDTLLAAGFPDRDNYVVVDAEDGAAAGLQERLEEVVADSPVVTVKDEAGFAAEQREPIDQLVLMIFALLGLALVIAVLGIVNTLALSVIERTREVGLLRAIGLSRAQLRLMITLESVVIAVLGAVLGTVLGTFFGVALMRALRDEGLDVISVPVGQLAAFLLVAVVVGVLAAVLPARRAARLDVLRAIATD</sequence>
<accession>A0ABR6UB14</accession>
<dbReference type="InterPro" id="IPR050250">
    <property type="entry name" value="Macrolide_Exporter_MacB"/>
</dbReference>
<feature type="transmembrane region" description="Helical" evidence="7">
    <location>
        <begin position="323"/>
        <end position="345"/>
    </location>
</feature>
<feature type="domain" description="ABC3 transporter permease C-terminal" evidence="8">
    <location>
        <begin position="722"/>
        <end position="838"/>
    </location>
</feature>
<evidence type="ECO:0000256" key="3">
    <source>
        <dbReference type="ARBA" id="ARBA00022692"/>
    </source>
</evidence>
<feature type="transmembrane region" description="Helical" evidence="7">
    <location>
        <begin position="440"/>
        <end position="461"/>
    </location>
</feature>
<evidence type="ECO:0000256" key="1">
    <source>
        <dbReference type="ARBA" id="ARBA00004651"/>
    </source>
</evidence>
<dbReference type="PANTHER" id="PTHR30572">
    <property type="entry name" value="MEMBRANE COMPONENT OF TRANSPORTER-RELATED"/>
    <property type="match status" value="1"/>
</dbReference>
<keyword evidence="2" id="KW-1003">Cell membrane</keyword>
<evidence type="ECO:0000259" key="8">
    <source>
        <dbReference type="Pfam" id="PF02687"/>
    </source>
</evidence>
<feature type="domain" description="ABC3 transporter permease C-terminal" evidence="8">
    <location>
        <begin position="274"/>
        <end position="395"/>
    </location>
</feature>
<feature type="transmembrane region" description="Helical" evidence="7">
    <location>
        <begin position="271"/>
        <end position="296"/>
    </location>
</feature>
<keyword evidence="4 7" id="KW-1133">Transmembrane helix</keyword>
<evidence type="ECO:0000256" key="5">
    <source>
        <dbReference type="ARBA" id="ARBA00023136"/>
    </source>
</evidence>
<dbReference type="InterPro" id="IPR025857">
    <property type="entry name" value="MacB_PCD"/>
</dbReference>
<feature type="domain" description="MacB-like periplasmic core" evidence="9">
    <location>
        <begin position="17"/>
        <end position="239"/>
    </location>
</feature>
<feature type="transmembrane region" description="Helical" evidence="7">
    <location>
        <begin position="716"/>
        <end position="744"/>
    </location>
</feature>
<comment type="similarity">
    <text evidence="6">Belongs to the ABC-4 integral membrane protein family.</text>
</comment>
<evidence type="ECO:0000259" key="9">
    <source>
        <dbReference type="Pfam" id="PF12704"/>
    </source>
</evidence>
<organism evidence="10 11">
    <name type="scientific">Nocardioides deserti</name>
    <dbReference type="NCBI Taxonomy" id="1588644"/>
    <lineage>
        <taxon>Bacteria</taxon>
        <taxon>Bacillati</taxon>
        <taxon>Actinomycetota</taxon>
        <taxon>Actinomycetes</taxon>
        <taxon>Propionibacteriales</taxon>
        <taxon>Nocardioidaceae</taxon>
        <taxon>Nocardioides</taxon>
    </lineage>
</organism>
<feature type="domain" description="MacB-like periplasmic core" evidence="9">
    <location>
        <begin position="495"/>
        <end position="689"/>
    </location>
</feature>
<dbReference type="PANTHER" id="PTHR30572:SF4">
    <property type="entry name" value="ABC TRANSPORTER PERMEASE YTRF"/>
    <property type="match status" value="1"/>
</dbReference>
<evidence type="ECO:0000256" key="7">
    <source>
        <dbReference type="SAM" id="Phobius"/>
    </source>
</evidence>
<dbReference type="Pfam" id="PF12704">
    <property type="entry name" value="MacB_PCD"/>
    <property type="match status" value="2"/>
</dbReference>
<proteinExistence type="inferred from homology"/>
<dbReference type="EMBL" id="JACMYC010000009">
    <property type="protein sequence ID" value="MBC2961617.1"/>
    <property type="molecule type" value="Genomic_DNA"/>
</dbReference>
<keyword evidence="11" id="KW-1185">Reference proteome</keyword>
<evidence type="ECO:0000256" key="4">
    <source>
        <dbReference type="ARBA" id="ARBA00022989"/>
    </source>
</evidence>
<feature type="transmembrane region" description="Helical" evidence="7">
    <location>
        <begin position="365"/>
        <end position="385"/>
    </location>
</feature>
<evidence type="ECO:0000313" key="10">
    <source>
        <dbReference type="EMBL" id="MBC2961617.1"/>
    </source>
</evidence>
<dbReference type="Pfam" id="PF02687">
    <property type="entry name" value="FtsX"/>
    <property type="match status" value="2"/>
</dbReference>
<dbReference type="InterPro" id="IPR003838">
    <property type="entry name" value="ABC3_permease_C"/>
</dbReference>
<comment type="caution">
    <text evidence="10">The sequence shown here is derived from an EMBL/GenBank/DDBJ whole genome shotgun (WGS) entry which is preliminary data.</text>
</comment>
<feature type="transmembrane region" description="Helical" evidence="7">
    <location>
        <begin position="812"/>
        <end position="831"/>
    </location>
</feature>
<feature type="transmembrane region" description="Helical" evidence="7">
    <location>
        <begin position="414"/>
        <end position="434"/>
    </location>
</feature>
<dbReference type="RefSeq" id="WP_186346829.1">
    <property type="nucleotide sequence ID" value="NZ_BMMR01000004.1"/>
</dbReference>
<feature type="transmembrane region" description="Helical" evidence="7">
    <location>
        <begin position="497"/>
        <end position="516"/>
    </location>
</feature>
<keyword evidence="3 7" id="KW-0812">Transmembrane</keyword>
<dbReference type="Proteomes" id="UP000604001">
    <property type="component" value="Unassembled WGS sequence"/>
</dbReference>
<name>A0ABR6UB14_9ACTN</name>
<protein>
    <submittedName>
        <fullName evidence="10">FtsX-like permease family protein</fullName>
    </submittedName>
</protein>
<evidence type="ECO:0000256" key="2">
    <source>
        <dbReference type="ARBA" id="ARBA00022475"/>
    </source>
</evidence>
<reference evidence="10 11" key="1">
    <citation type="submission" date="2020-08" db="EMBL/GenBank/DDBJ databases">
        <title>novel species in genus Nocardioides.</title>
        <authorList>
            <person name="Zhang G."/>
        </authorList>
    </citation>
    <scope>NUCLEOTIDE SEQUENCE [LARGE SCALE GENOMIC DNA]</scope>
    <source>
        <strain evidence="10 11">SC8A-24</strain>
    </source>
</reference>
<evidence type="ECO:0000313" key="11">
    <source>
        <dbReference type="Proteomes" id="UP000604001"/>
    </source>
</evidence>
<gene>
    <name evidence="10" type="ORF">H7344_15045</name>
</gene>